<protein>
    <submittedName>
        <fullName evidence="1">Uncharacterized protein</fullName>
    </submittedName>
</protein>
<comment type="caution">
    <text evidence="1">The sequence shown here is derived from an EMBL/GenBank/DDBJ whole genome shotgun (WGS) entry which is preliminary data.</text>
</comment>
<accession>A0ACB8HM29</accession>
<name>A0ACB8HM29_9BRYO</name>
<sequence>MEESDNWSCRDLSGIKFRRPEGGASSECGEWEKRFSLFWASEAAAGAAVEDHDDGVDNNLHEQAMQFVNDNTGLDPSGGSMMSTGDRSVFPSNAAQEFEFNISSSFVERSSSFPYSATDSPADELFFRGQLLPLHLPPRLQMVLKLSSEKQHESERKQRCLSKIIPPLKLPDPVVLLQQKAFTSCSTVQASNDVAPSLSTASTASHSNGCSPSPGRNYSRSRNGWLQDPRDSRDSLTDRESSSRESSSSRDSSGSSQDSCFSSSSGKLELRTTAASASENKASLHMNRVEVFNTQSCSSHTSNLSAWMRPTFKWKQLLLFGAKKSMSKAAATEEKGGQQQQRRPVSRRVLDDNFILEASNPDCFDPRDLSERYFSDCSGELSYSGDIGKAARAYERAILQADAHADHLRERDQRRLAKAREYIQKYMKILKPLNVKKVAKADAAADQESSKAGRSCKVTYTCNRQPAAPFLAFEKRSLRATSSSRSLPSFSRSSRFAPATNILLTPRRSPVMRSSSVGTPPFPCNSVSELHGAIQGAIAHCKESQISKP</sequence>
<gene>
    <name evidence="1" type="ORF">CY35_07G077600</name>
</gene>
<dbReference type="Proteomes" id="UP000828922">
    <property type="component" value="Linkage Group LG07"/>
</dbReference>
<proteinExistence type="predicted"/>
<evidence type="ECO:0000313" key="2">
    <source>
        <dbReference type="Proteomes" id="UP000828922"/>
    </source>
</evidence>
<evidence type="ECO:0000313" key="1">
    <source>
        <dbReference type="EMBL" id="KAH9557275.1"/>
    </source>
</evidence>
<organism evidence="1 2">
    <name type="scientific">Sphagnum magellanicum</name>
    <dbReference type="NCBI Taxonomy" id="128215"/>
    <lineage>
        <taxon>Eukaryota</taxon>
        <taxon>Viridiplantae</taxon>
        <taxon>Streptophyta</taxon>
        <taxon>Embryophyta</taxon>
        <taxon>Bryophyta</taxon>
        <taxon>Sphagnophytina</taxon>
        <taxon>Sphagnopsida</taxon>
        <taxon>Sphagnales</taxon>
        <taxon>Sphagnaceae</taxon>
        <taxon>Sphagnum</taxon>
    </lineage>
</organism>
<dbReference type="EMBL" id="CM038913">
    <property type="protein sequence ID" value="KAH9557275.1"/>
    <property type="molecule type" value="Genomic_DNA"/>
</dbReference>
<reference evidence="2" key="1">
    <citation type="journal article" date="2022" name="New Phytol.">
        <title>Phylogenomic structure and speciation in an emerging model: the Sphagnum magellanicum complex (Bryophyta).</title>
        <authorList>
            <person name="Shaw A.J."/>
            <person name="Piatkowski B."/>
            <person name="Duffy A.M."/>
            <person name="Aguero B."/>
            <person name="Imwattana K."/>
            <person name="Nieto-Lugilde M."/>
            <person name="Healey A."/>
            <person name="Weston D.J."/>
            <person name="Patel M.N."/>
            <person name="Schmutz J."/>
            <person name="Grimwood J."/>
            <person name="Yavitt J.B."/>
            <person name="Hassel K."/>
            <person name="Stenoien H.K."/>
            <person name="Flatberg K.I."/>
            <person name="Bickford C.P."/>
            <person name="Hicks K.A."/>
        </authorList>
    </citation>
    <scope>NUCLEOTIDE SEQUENCE [LARGE SCALE GENOMIC DNA]</scope>
</reference>
<keyword evidence="2" id="KW-1185">Reference proteome</keyword>